<comment type="caution">
    <text evidence="2">The sequence shown here is derived from an EMBL/GenBank/DDBJ whole genome shotgun (WGS) entry which is preliminary data.</text>
</comment>
<name>A0A0E9MWP0_9BACT</name>
<gene>
    <name evidence="2" type="ORF">FPE01S_01_10070</name>
</gene>
<dbReference type="InterPro" id="IPR036415">
    <property type="entry name" value="Lamin_tail_dom_sf"/>
</dbReference>
<evidence type="ECO:0000313" key="2">
    <source>
        <dbReference type="EMBL" id="GAO41994.1"/>
    </source>
</evidence>
<dbReference type="InterPro" id="IPR001322">
    <property type="entry name" value="Lamin_tail_dom"/>
</dbReference>
<accession>A0A0E9MWP0</accession>
<feature type="domain" description="LTD" evidence="1">
    <location>
        <begin position="257"/>
        <end position="382"/>
    </location>
</feature>
<evidence type="ECO:0000259" key="1">
    <source>
        <dbReference type="PROSITE" id="PS51841"/>
    </source>
</evidence>
<dbReference type="STRING" id="1220578.FPE01S_01_10070"/>
<dbReference type="SUPFAM" id="SSF74853">
    <property type="entry name" value="Lamin A/C globular tail domain"/>
    <property type="match status" value="1"/>
</dbReference>
<dbReference type="Gene3D" id="2.60.40.4070">
    <property type="match status" value="1"/>
</dbReference>
<dbReference type="Pfam" id="PF00932">
    <property type="entry name" value="LTD"/>
    <property type="match status" value="2"/>
</dbReference>
<proteinExistence type="predicted"/>
<dbReference type="AlphaFoldDB" id="A0A0E9MWP0"/>
<organism evidence="2 3">
    <name type="scientific">Flavihumibacter petaseus NBRC 106054</name>
    <dbReference type="NCBI Taxonomy" id="1220578"/>
    <lineage>
        <taxon>Bacteria</taxon>
        <taxon>Pseudomonadati</taxon>
        <taxon>Bacteroidota</taxon>
        <taxon>Chitinophagia</taxon>
        <taxon>Chitinophagales</taxon>
        <taxon>Chitinophagaceae</taxon>
        <taxon>Flavihumibacter</taxon>
    </lineage>
</organism>
<sequence length="530" mass="57204">MYGQAFQLVITELLPDPEPAIGLPAEEFIELTNVSDTAVTLGGWKIGNSRVAAILPDSIILPAGGVLICCKQSAAPLFTPYGKTAGLSPFPAIRNDGDTIWLKSPDGKYVQAIAYDPSRYDGAGSGGRSVELADWRMACSPYAPWQTSQAAAGGSPGVFTTGDVISSLAASGLQYAFFEGDSCIVLTFDDGIVTTGRISTAPALFWQTVSVEGPFSNLVRITLQRAPDSNQLYTISTAGFSTCLSQDPSGIQQAKLGKPAFRPEQIIINEILFDPPAGGTDYIELFNNGNRPADLSALYLSGRNSPGEITGVRTFSTSHRCLFPGDYIVISPDARWLSRVYGIRFPGNICPVPSLPSWPNGGGHAVLLRADSSIIDEVPYNAGWHHPLISNPDGIALEKIRFDGDPREADSWASGVSATGFGTPGYGNAQSAVAAGKQHFEVTVMPPDCQLRYTFDRNNMIFTIRIYDWNGRMVKTLARNDLCGMSGIYHWNGRDDRQLPLRPGPYLIILEAFHADKTVIRSRKAVGISW</sequence>
<dbReference type="PROSITE" id="PS51841">
    <property type="entry name" value="LTD"/>
    <property type="match status" value="1"/>
</dbReference>
<dbReference type="Proteomes" id="UP000033121">
    <property type="component" value="Unassembled WGS sequence"/>
</dbReference>
<protein>
    <recommendedName>
        <fullName evidence="1">LTD domain-containing protein</fullName>
    </recommendedName>
</protein>
<reference evidence="2 3" key="1">
    <citation type="submission" date="2015-04" db="EMBL/GenBank/DDBJ databases">
        <title>Whole genome shotgun sequence of Flavihumibacter petaseus NBRC 106054.</title>
        <authorList>
            <person name="Miyazawa S."/>
            <person name="Hosoyama A."/>
            <person name="Hashimoto M."/>
            <person name="Noguchi M."/>
            <person name="Tsuchikane K."/>
            <person name="Ohji S."/>
            <person name="Yamazoe A."/>
            <person name="Ichikawa N."/>
            <person name="Kimura A."/>
            <person name="Fujita N."/>
        </authorList>
    </citation>
    <scope>NUCLEOTIDE SEQUENCE [LARGE SCALE GENOMIC DNA]</scope>
    <source>
        <strain evidence="2 3">NBRC 106054</strain>
    </source>
</reference>
<keyword evidence="3" id="KW-1185">Reference proteome</keyword>
<dbReference type="RefSeq" id="WP_169749129.1">
    <property type="nucleotide sequence ID" value="NZ_BBWV01000001.1"/>
</dbReference>
<evidence type="ECO:0000313" key="3">
    <source>
        <dbReference type="Proteomes" id="UP000033121"/>
    </source>
</evidence>
<dbReference type="EMBL" id="BBWV01000001">
    <property type="protein sequence ID" value="GAO41994.1"/>
    <property type="molecule type" value="Genomic_DNA"/>
</dbReference>